<proteinExistence type="predicted"/>
<reference evidence="3" key="1">
    <citation type="journal article" date="2019" name="Int. J. Syst. Evol. Microbiol.">
        <title>The Global Catalogue of Microorganisms (GCM) 10K type strain sequencing project: providing services to taxonomists for standard genome sequencing and annotation.</title>
        <authorList>
            <consortium name="The Broad Institute Genomics Platform"/>
            <consortium name="The Broad Institute Genome Sequencing Center for Infectious Disease"/>
            <person name="Wu L."/>
            <person name="Ma J."/>
        </authorList>
    </citation>
    <scope>NUCLEOTIDE SEQUENCE [LARGE SCALE GENOMIC DNA]</scope>
    <source>
        <strain evidence="3">CGMCC 1.15304</strain>
    </source>
</reference>
<dbReference type="Proteomes" id="UP001595776">
    <property type="component" value="Unassembled WGS sequence"/>
</dbReference>
<dbReference type="InterPro" id="IPR028250">
    <property type="entry name" value="DsbDN"/>
</dbReference>
<gene>
    <name evidence="2" type="ORF">ACFO5Q_06315</name>
</gene>
<dbReference type="EMBL" id="JBHSCR010000003">
    <property type="protein sequence ID" value="MFC4347455.1"/>
    <property type="molecule type" value="Genomic_DNA"/>
</dbReference>
<sequence length="284" mass="30961">MTGNQLETGMRSILIVLSGLFGLTLPVQAGETPWQEHLDMLQTRLVTTSADMTNSDGKPLLAWEAKLAPGWKTYWRSPGEAGLPVRLSQDAAEIDILFPVPERFELFGLETYGYSHTVLLPFRPHSTNEAGITVSASFMVCKDICVPFDATYNLPASALGADFSPHDIRVDAWMKKVPEREGDAGAGLVIDSVRVTGPVGRQHVVVDARADAMLTAPDMLAEVNDMVHFGAPRIKITGDGRSARFVLSAMTGKKPMDLRGKQIRLTFIDGQGNAIERMLDLPAK</sequence>
<keyword evidence="3" id="KW-1185">Reference proteome</keyword>
<organism evidence="2 3">
    <name type="scientific">Kordiimonas lipolytica</name>
    <dbReference type="NCBI Taxonomy" id="1662421"/>
    <lineage>
        <taxon>Bacteria</taxon>
        <taxon>Pseudomonadati</taxon>
        <taxon>Pseudomonadota</taxon>
        <taxon>Alphaproteobacteria</taxon>
        <taxon>Kordiimonadales</taxon>
        <taxon>Kordiimonadaceae</taxon>
        <taxon>Kordiimonas</taxon>
    </lineage>
</organism>
<name>A0ABV8U9W7_9PROT</name>
<dbReference type="Pfam" id="PF11412">
    <property type="entry name" value="DsbD_N"/>
    <property type="match status" value="1"/>
</dbReference>
<evidence type="ECO:0000313" key="3">
    <source>
        <dbReference type="Proteomes" id="UP001595776"/>
    </source>
</evidence>
<evidence type="ECO:0000259" key="1">
    <source>
        <dbReference type="Pfam" id="PF11412"/>
    </source>
</evidence>
<comment type="caution">
    <text evidence="2">The sequence shown here is derived from an EMBL/GenBank/DDBJ whole genome shotgun (WGS) entry which is preliminary data.</text>
</comment>
<accession>A0ABV8U9W7</accession>
<evidence type="ECO:0000313" key="2">
    <source>
        <dbReference type="EMBL" id="MFC4347455.1"/>
    </source>
</evidence>
<feature type="domain" description="Thiol:disulfide interchange protein DsbD N-terminal" evidence="1">
    <location>
        <begin position="55"/>
        <end position="152"/>
    </location>
</feature>
<protein>
    <submittedName>
        <fullName evidence="2">Protein-disulfide reductase DsbD domain-containing protein</fullName>
    </submittedName>
</protein>
<dbReference type="RefSeq" id="WP_082720115.1">
    <property type="nucleotide sequence ID" value="NZ_LRUB01000036.1"/>
</dbReference>